<dbReference type="InterPro" id="IPR013740">
    <property type="entry name" value="Redoxin"/>
</dbReference>
<accession>A0A1N6H256</accession>
<keyword evidence="9" id="KW-1185">Reference proteome</keyword>
<keyword evidence="1 6" id="KW-0575">Peroxidase</keyword>
<dbReference type="EC" id="1.11.1.27" evidence="6"/>
<feature type="domain" description="Thioredoxin" evidence="7">
    <location>
        <begin position="3"/>
        <end position="162"/>
    </location>
</feature>
<dbReference type="Gene3D" id="3.40.30.10">
    <property type="entry name" value="Glutaredoxin"/>
    <property type="match status" value="1"/>
</dbReference>
<dbReference type="Proteomes" id="UP000184932">
    <property type="component" value="Unassembled WGS sequence"/>
</dbReference>
<keyword evidence="2 6" id="KW-0049">Antioxidant</keyword>
<dbReference type="SUPFAM" id="SSF52833">
    <property type="entry name" value="Thioredoxin-like"/>
    <property type="match status" value="1"/>
</dbReference>
<dbReference type="GO" id="GO:0008379">
    <property type="term" value="F:thioredoxin peroxidase activity"/>
    <property type="evidence" value="ECO:0007669"/>
    <property type="project" value="InterPro"/>
</dbReference>
<dbReference type="PANTHER" id="PTHR10430:SF16">
    <property type="entry name" value="PEROXIREDOXIN-5, MITOCHONDRIAL"/>
    <property type="match status" value="1"/>
</dbReference>
<reference evidence="9" key="1">
    <citation type="submission" date="2016-11" db="EMBL/GenBank/DDBJ databases">
        <authorList>
            <person name="Varghese N."/>
            <person name="Submissions S."/>
        </authorList>
    </citation>
    <scope>NUCLEOTIDE SEQUENCE [LARGE SCALE GENOMIC DNA]</scope>
    <source>
        <strain evidence="9">DSM 29440</strain>
    </source>
</reference>
<dbReference type="STRING" id="1217970.SAMN05444002_3008"/>
<dbReference type="GO" id="GO:0034599">
    <property type="term" value="P:cellular response to oxidative stress"/>
    <property type="evidence" value="ECO:0007669"/>
    <property type="project" value="InterPro"/>
</dbReference>
<feature type="active site" description="Cysteine sulfenic acid (-SOH) intermediate" evidence="5">
    <location>
        <position position="49"/>
    </location>
</feature>
<dbReference type="InterPro" id="IPR013766">
    <property type="entry name" value="Thioredoxin_domain"/>
</dbReference>
<dbReference type="OrthoDB" id="9800621at2"/>
<evidence type="ECO:0000259" key="7">
    <source>
        <dbReference type="PROSITE" id="PS51352"/>
    </source>
</evidence>
<keyword evidence="3 6" id="KW-0560">Oxidoreductase</keyword>
<dbReference type="InterPro" id="IPR036249">
    <property type="entry name" value="Thioredoxin-like_sf"/>
</dbReference>
<evidence type="ECO:0000313" key="9">
    <source>
        <dbReference type="Proteomes" id="UP000184932"/>
    </source>
</evidence>
<evidence type="ECO:0000256" key="3">
    <source>
        <dbReference type="ARBA" id="ARBA00023002"/>
    </source>
</evidence>
<evidence type="ECO:0000256" key="1">
    <source>
        <dbReference type="ARBA" id="ARBA00022559"/>
    </source>
</evidence>
<dbReference type="InterPro" id="IPR037944">
    <property type="entry name" value="PRX5-like"/>
</dbReference>
<dbReference type="EMBL" id="FSRL01000001">
    <property type="protein sequence ID" value="SIO13874.1"/>
    <property type="molecule type" value="Genomic_DNA"/>
</dbReference>
<dbReference type="GO" id="GO:0045454">
    <property type="term" value="P:cell redox homeostasis"/>
    <property type="evidence" value="ECO:0007669"/>
    <property type="project" value="TreeGrafter"/>
</dbReference>
<dbReference type="Pfam" id="PF08534">
    <property type="entry name" value="Redoxin"/>
    <property type="match status" value="1"/>
</dbReference>
<name>A0A1N6H256_9RHOB</name>
<protein>
    <recommendedName>
        <fullName evidence="6">Glutathione-dependent peroxiredoxin</fullName>
        <ecNumber evidence="6">1.11.1.27</ecNumber>
    </recommendedName>
</protein>
<organism evidence="8 9">
    <name type="scientific">Vannielia litorea</name>
    <dbReference type="NCBI Taxonomy" id="1217970"/>
    <lineage>
        <taxon>Bacteria</taxon>
        <taxon>Pseudomonadati</taxon>
        <taxon>Pseudomonadota</taxon>
        <taxon>Alphaproteobacteria</taxon>
        <taxon>Rhodobacterales</taxon>
        <taxon>Paracoccaceae</taxon>
        <taxon>Vannielia</taxon>
    </lineage>
</organism>
<dbReference type="PANTHER" id="PTHR10430">
    <property type="entry name" value="PEROXIREDOXIN"/>
    <property type="match status" value="1"/>
</dbReference>
<dbReference type="GO" id="GO:0042744">
    <property type="term" value="P:hydrogen peroxide catabolic process"/>
    <property type="evidence" value="ECO:0007669"/>
    <property type="project" value="TreeGrafter"/>
</dbReference>
<sequence length="162" mass="17125">MQISVGDTIPSATFVRMGAEGPEQIALKDITTGKKVIIFGLPGAYTGTCSTKHVPSYIENMDMLKDKGVAEVICVSVNDPFVMDAWGKDTGAAQAGIHMLADPEGTFTKEIGMTFNAPPAGLINRSLRYAMVLHDNVVTTFNLEGGPGECSVSAAPALFDEL</sequence>
<dbReference type="AlphaFoldDB" id="A0A1N6H256"/>
<proteinExistence type="inferred from homology"/>
<evidence type="ECO:0000256" key="6">
    <source>
        <dbReference type="RuleBase" id="RU366011"/>
    </source>
</evidence>
<dbReference type="GO" id="GO:0005737">
    <property type="term" value="C:cytoplasm"/>
    <property type="evidence" value="ECO:0007669"/>
    <property type="project" value="TreeGrafter"/>
</dbReference>
<comment type="catalytic activity">
    <reaction evidence="6">
        <text>a hydroperoxide + 2 glutathione = an alcohol + glutathione disulfide + H2O</text>
        <dbReference type="Rhea" id="RHEA:62632"/>
        <dbReference type="ChEBI" id="CHEBI:15377"/>
        <dbReference type="ChEBI" id="CHEBI:30879"/>
        <dbReference type="ChEBI" id="CHEBI:35924"/>
        <dbReference type="ChEBI" id="CHEBI:57925"/>
        <dbReference type="ChEBI" id="CHEBI:58297"/>
        <dbReference type="EC" id="1.11.1.27"/>
    </reaction>
</comment>
<dbReference type="CDD" id="cd03013">
    <property type="entry name" value="PRX5_like"/>
    <property type="match status" value="1"/>
</dbReference>
<dbReference type="RefSeq" id="WP_074256961.1">
    <property type="nucleotide sequence ID" value="NZ_FSRL01000001.1"/>
</dbReference>
<evidence type="ECO:0000256" key="5">
    <source>
        <dbReference type="PIRSR" id="PIRSR637944-1"/>
    </source>
</evidence>
<evidence type="ECO:0000313" key="8">
    <source>
        <dbReference type="EMBL" id="SIO13874.1"/>
    </source>
</evidence>
<evidence type="ECO:0000256" key="2">
    <source>
        <dbReference type="ARBA" id="ARBA00022862"/>
    </source>
</evidence>
<comment type="similarity">
    <text evidence="6">Belongs to the peroxiredoxin family. Prx5 subfamily.</text>
</comment>
<dbReference type="PROSITE" id="PS51352">
    <property type="entry name" value="THIOREDOXIN_2"/>
    <property type="match status" value="1"/>
</dbReference>
<comment type="function">
    <text evidence="6">Thiol-specific peroxidase that catalyzes the reduction of hydrogen peroxide and organic hydroperoxides to water and alcohols, respectively. Plays a role in cell protection against oxidative stress by detoxifying peroxides.</text>
</comment>
<keyword evidence="4 6" id="KW-0676">Redox-active center</keyword>
<evidence type="ECO:0000256" key="4">
    <source>
        <dbReference type="ARBA" id="ARBA00023284"/>
    </source>
</evidence>
<dbReference type="FunFam" id="3.40.30.10:FF:000020">
    <property type="entry name" value="Peroxiredoxin"/>
    <property type="match status" value="1"/>
</dbReference>
<gene>
    <name evidence="8" type="ORF">SAMN05444002_3008</name>
</gene>